<comment type="caution">
    <text evidence="2">The sequence shown here is derived from an EMBL/GenBank/DDBJ whole genome shotgun (WGS) entry which is preliminary data.</text>
</comment>
<reference evidence="2 3" key="1">
    <citation type="journal article" date="2014" name="Agronomy (Basel)">
        <title>A Draft Genome Sequence for Ensete ventricosum, the Drought-Tolerant Tree Against Hunger.</title>
        <authorList>
            <person name="Harrison J."/>
            <person name="Moore K.A."/>
            <person name="Paszkiewicz K."/>
            <person name="Jones T."/>
            <person name="Grant M."/>
            <person name="Ambacheew D."/>
            <person name="Muzemil S."/>
            <person name="Studholme D.J."/>
        </authorList>
    </citation>
    <scope>NUCLEOTIDE SEQUENCE [LARGE SCALE GENOMIC DNA]</scope>
</reference>
<gene>
    <name evidence="2" type="ORF">B296_00017371</name>
</gene>
<protein>
    <submittedName>
        <fullName evidence="2">Uncharacterized protein</fullName>
    </submittedName>
</protein>
<feature type="region of interest" description="Disordered" evidence="1">
    <location>
        <begin position="45"/>
        <end position="68"/>
    </location>
</feature>
<evidence type="ECO:0000256" key="1">
    <source>
        <dbReference type="SAM" id="MobiDB-lite"/>
    </source>
</evidence>
<feature type="region of interest" description="Disordered" evidence="1">
    <location>
        <begin position="1"/>
        <end position="20"/>
    </location>
</feature>
<dbReference type="AlphaFoldDB" id="A0A427ATL1"/>
<evidence type="ECO:0000313" key="2">
    <source>
        <dbReference type="EMBL" id="RRT79583.1"/>
    </source>
</evidence>
<name>A0A427ATL1_ENSVE</name>
<evidence type="ECO:0000313" key="3">
    <source>
        <dbReference type="Proteomes" id="UP000287651"/>
    </source>
</evidence>
<dbReference type="EMBL" id="AMZH03001360">
    <property type="protein sequence ID" value="RRT79583.1"/>
    <property type="molecule type" value="Genomic_DNA"/>
</dbReference>
<feature type="compositionally biased region" description="Basic and acidic residues" evidence="1">
    <location>
        <begin position="51"/>
        <end position="68"/>
    </location>
</feature>
<proteinExistence type="predicted"/>
<dbReference type="Proteomes" id="UP000287651">
    <property type="component" value="Unassembled WGS sequence"/>
</dbReference>
<accession>A0A427ATL1</accession>
<organism evidence="2 3">
    <name type="scientific">Ensete ventricosum</name>
    <name type="common">Abyssinian banana</name>
    <name type="synonym">Musa ensete</name>
    <dbReference type="NCBI Taxonomy" id="4639"/>
    <lineage>
        <taxon>Eukaryota</taxon>
        <taxon>Viridiplantae</taxon>
        <taxon>Streptophyta</taxon>
        <taxon>Embryophyta</taxon>
        <taxon>Tracheophyta</taxon>
        <taxon>Spermatophyta</taxon>
        <taxon>Magnoliopsida</taxon>
        <taxon>Liliopsida</taxon>
        <taxon>Zingiberales</taxon>
        <taxon>Musaceae</taxon>
        <taxon>Ensete</taxon>
    </lineage>
</organism>
<sequence length="68" mass="6657">MGSAHGGASTGMAPAHRGDRPRVVAITTGMAVTACVGAMTTIVARGGQGERGGDNGTHDAVAGDHDAW</sequence>